<reference evidence="3 4" key="1">
    <citation type="submission" date="2019-05" db="EMBL/GenBank/DDBJ databases">
        <title>Burkholderia sp. DHOD12, isolated from subtropical forest soil.</title>
        <authorList>
            <person name="Gao Z.-H."/>
            <person name="Qiu L.-H."/>
        </authorList>
    </citation>
    <scope>NUCLEOTIDE SEQUENCE [LARGE SCALE GENOMIC DNA]</scope>
    <source>
        <strain evidence="3 4">DHOD12</strain>
    </source>
</reference>
<gene>
    <name evidence="3" type="ORF">FAZ95_25320</name>
</gene>
<protein>
    <submittedName>
        <fullName evidence="3">YciI family protein</fullName>
    </submittedName>
</protein>
<proteinExistence type="inferred from homology"/>
<dbReference type="Pfam" id="PF03795">
    <property type="entry name" value="YCII"/>
    <property type="match status" value="1"/>
</dbReference>
<keyword evidence="4" id="KW-1185">Reference proteome</keyword>
<dbReference type="EMBL" id="CP040078">
    <property type="protein sequence ID" value="QCP52490.1"/>
    <property type="molecule type" value="Genomic_DNA"/>
</dbReference>
<dbReference type="OrthoDB" id="9797014at2"/>
<evidence type="ECO:0000313" key="3">
    <source>
        <dbReference type="EMBL" id="QCP52490.1"/>
    </source>
</evidence>
<evidence type="ECO:0000256" key="1">
    <source>
        <dbReference type="ARBA" id="ARBA00007689"/>
    </source>
</evidence>
<sequence>MLYIRLCFDKAGQLELRESTRAEHRAYVMPILAPTSVPRLVQGGPLCVSDADDTNIASFMILEADNIEQVKRFHEGDPFTKAGLYEQVYIHRWDKHVG</sequence>
<evidence type="ECO:0000259" key="2">
    <source>
        <dbReference type="Pfam" id="PF03795"/>
    </source>
</evidence>
<dbReference type="InterPro" id="IPR011008">
    <property type="entry name" value="Dimeric_a/b-barrel"/>
</dbReference>
<dbReference type="Gene3D" id="3.30.70.1060">
    <property type="entry name" value="Dimeric alpha+beta barrel"/>
    <property type="match status" value="1"/>
</dbReference>
<comment type="similarity">
    <text evidence="1">Belongs to the YciI family.</text>
</comment>
<evidence type="ECO:0000313" key="4">
    <source>
        <dbReference type="Proteomes" id="UP000298656"/>
    </source>
</evidence>
<dbReference type="KEGG" id="tvl:FAZ95_25320"/>
<accession>A0A4V1EI45</accession>
<dbReference type="RefSeq" id="WP_137335261.1">
    <property type="nucleotide sequence ID" value="NZ_CP040078.1"/>
</dbReference>
<feature type="domain" description="YCII-related" evidence="2">
    <location>
        <begin position="1"/>
        <end position="93"/>
    </location>
</feature>
<dbReference type="InterPro" id="IPR005545">
    <property type="entry name" value="YCII"/>
</dbReference>
<dbReference type="SUPFAM" id="SSF54909">
    <property type="entry name" value="Dimeric alpha+beta barrel"/>
    <property type="match status" value="1"/>
</dbReference>
<dbReference type="Proteomes" id="UP000298656">
    <property type="component" value="Chromosome 2"/>
</dbReference>
<name>A0A4V1EI45_9BURK</name>
<dbReference type="AlphaFoldDB" id="A0A4V1EI45"/>
<organism evidence="3 4">
    <name type="scientific">Trinickia violacea</name>
    <dbReference type="NCBI Taxonomy" id="2571746"/>
    <lineage>
        <taxon>Bacteria</taxon>
        <taxon>Pseudomonadati</taxon>
        <taxon>Pseudomonadota</taxon>
        <taxon>Betaproteobacteria</taxon>
        <taxon>Burkholderiales</taxon>
        <taxon>Burkholderiaceae</taxon>
        <taxon>Trinickia</taxon>
    </lineage>
</organism>